<evidence type="ECO:0000256" key="4">
    <source>
        <dbReference type="SAM" id="MobiDB-lite"/>
    </source>
</evidence>
<evidence type="ECO:0000256" key="2">
    <source>
        <dbReference type="ARBA" id="ARBA00023125"/>
    </source>
</evidence>
<dbReference type="GO" id="GO:0003677">
    <property type="term" value="F:DNA binding"/>
    <property type="evidence" value="ECO:0007669"/>
    <property type="project" value="UniProtKB-KW"/>
</dbReference>
<dbReference type="Pfam" id="PF13495">
    <property type="entry name" value="Phage_int_SAM_4"/>
    <property type="match status" value="1"/>
</dbReference>
<protein>
    <submittedName>
        <fullName evidence="6">Phage integrase, N-terminal SAM-like domain</fullName>
    </submittedName>
</protein>
<feature type="domain" description="Tyr recombinase" evidence="5">
    <location>
        <begin position="56"/>
        <end position="262"/>
    </location>
</feature>
<dbReference type="AlphaFoldDB" id="A0A1T4Z5H6"/>
<dbReference type="InterPro" id="IPR010998">
    <property type="entry name" value="Integrase_recombinase_N"/>
</dbReference>
<evidence type="ECO:0000256" key="1">
    <source>
        <dbReference type="ARBA" id="ARBA00022908"/>
    </source>
</evidence>
<organism evidence="6 7">
    <name type="scientific">Prosthecobacter debontii</name>
    <dbReference type="NCBI Taxonomy" id="48467"/>
    <lineage>
        <taxon>Bacteria</taxon>
        <taxon>Pseudomonadati</taxon>
        <taxon>Verrucomicrobiota</taxon>
        <taxon>Verrucomicrobiia</taxon>
        <taxon>Verrucomicrobiales</taxon>
        <taxon>Verrucomicrobiaceae</taxon>
        <taxon>Prosthecobacter</taxon>
    </lineage>
</organism>
<keyword evidence="7" id="KW-1185">Reference proteome</keyword>
<accession>A0A1T4Z5H6</accession>
<dbReference type="STRING" id="48467.SAMN02745166_05037"/>
<dbReference type="InterPro" id="IPR013762">
    <property type="entry name" value="Integrase-like_cat_sf"/>
</dbReference>
<name>A0A1T4Z5H6_9BACT</name>
<dbReference type="Gene3D" id="1.10.150.130">
    <property type="match status" value="1"/>
</dbReference>
<dbReference type="GO" id="GO:0015074">
    <property type="term" value="P:DNA integration"/>
    <property type="evidence" value="ECO:0007669"/>
    <property type="project" value="UniProtKB-KW"/>
</dbReference>
<keyword evidence="2" id="KW-0238">DNA-binding</keyword>
<evidence type="ECO:0000313" key="6">
    <source>
        <dbReference type="EMBL" id="SKB08811.1"/>
    </source>
</evidence>
<evidence type="ECO:0000259" key="5">
    <source>
        <dbReference type="PROSITE" id="PS51898"/>
    </source>
</evidence>
<dbReference type="GO" id="GO:0006310">
    <property type="term" value="P:DNA recombination"/>
    <property type="evidence" value="ECO:0007669"/>
    <property type="project" value="UniProtKB-KW"/>
</dbReference>
<reference evidence="7" key="1">
    <citation type="submission" date="2017-02" db="EMBL/GenBank/DDBJ databases">
        <authorList>
            <person name="Varghese N."/>
            <person name="Submissions S."/>
        </authorList>
    </citation>
    <scope>NUCLEOTIDE SEQUENCE [LARGE SCALE GENOMIC DNA]</scope>
    <source>
        <strain evidence="7">ATCC 700200</strain>
    </source>
</reference>
<dbReference type="Proteomes" id="UP000190774">
    <property type="component" value="Unassembled WGS sequence"/>
</dbReference>
<keyword evidence="1" id="KW-0229">DNA integration</keyword>
<keyword evidence="3" id="KW-0233">DNA recombination</keyword>
<dbReference type="SUPFAM" id="SSF56349">
    <property type="entry name" value="DNA breaking-rejoining enzymes"/>
    <property type="match status" value="1"/>
</dbReference>
<gene>
    <name evidence="6" type="ORF">SAMN02745166_05037</name>
</gene>
<dbReference type="PROSITE" id="PS51898">
    <property type="entry name" value="TYR_RECOMBINASE"/>
    <property type="match status" value="1"/>
</dbReference>
<dbReference type="Pfam" id="PF00589">
    <property type="entry name" value="Phage_integrase"/>
    <property type="match status" value="1"/>
</dbReference>
<evidence type="ECO:0000313" key="7">
    <source>
        <dbReference type="Proteomes" id="UP000190774"/>
    </source>
</evidence>
<feature type="region of interest" description="Disordered" evidence="4">
    <location>
        <begin position="233"/>
        <end position="262"/>
    </location>
</feature>
<dbReference type="InterPro" id="IPR004107">
    <property type="entry name" value="Integrase_SAM-like_N"/>
</dbReference>
<evidence type="ECO:0000256" key="3">
    <source>
        <dbReference type="ARBA" id="ARBA00023172"/>
    </source>
</evidence>
<sequence>MGAVEVEAFLTHLAVNRGVAAVTQNQAMNALIFLYREVLGMELADIDAKRAQQTQRLPVVLTPGETAELLTGVEREAGLVCKLLYGCGLRVSEALALRVKDVDLQGGLITVRSGKGNKDRAIPLPKPLRQLLMGLTRYLELALTEFDPFDGEMRVTNQPRVSGYRQKLTAWVEMMREKQGVRASCPHDEAKLASLLGASVSQSAAVTFCVKSCRFLCRRMILKYKVLGDSEQPLKRSTKRDNRPELGGFKERLVRGGGRTAR</sequence>
<dbReference type="Gene3D" id="1.10.443.10">
    <property type="entry name" value="Intergrase catalytic core"/>
    <property type="match status" value="1"/>
</dbReference>
<proteinExistence type="predicted"/>
<dbReference type="InterPro" id="IPR011010">
    <property type="entry name" value="DNA_brk_join_enz"/>
</dbReference>
<dbReference type="InterPro" id="IPR002104">
    <property type="entry name" value="Integrase_catalytic"/>
</dbReference>
<feature type="compositionally biased region" description="Basic and acidic residues" evidence="4">
    <location>
        <begin position="233"/>
        <end position="254"/>
    </location>
</feature>
<dbReference type="EMBL" id="FUYE01000030">
    <property type="protein sequence ID" value="SKB08811.1"/>
    <property type="molecule type" value="Genomic_DNA"/>
</dbReference>
<dbReference type="OrthoDB" id="9801717at2"/>